<dbReference type="Proteomes" id="UP000503004">
    <property type="component" value="Chromosome"/>
</dbReference>
<name>A0A858Q5W7_9GAMM</name>
<proteinExistence type="predicted"/>
<dbReference type="EMBL" id="CP046565">
    <property type="protein sequence ID" value="QJD29194.1"/>
    <property type="molecule type" value="Genomic_DNA"/>
</dbReference>
<dbReference type="Pfam" id="PF00111">
    <property type="entry name" value="Fer2"/>
    <property type="match status" value="1"/>
</dbReference>
<dbReference type="InterPro" id="IPR001041">
    <property type="entry name" value="2Fe-2S_ferredoxin-type"/>
</dbReference>
<accession>A0A858Q5W7</accession>
<gene>
    <name evidence="2" type="ORF">GNH96_03905</name>
</gene>
<evidence type="ECO:0000313" key="2">
    <source>
        <dbReference type="EMBL" id="QJD29194.1"/>
    </source>
</evidence>
<protein>
    <submittedName>
        <fullName evidence="2">2Fe-2S iron-sulfur cluster binding domain-containing protein</fullName>
    </submittedName>
</protein>
<dbReference type="Gene3D" id="3.10.20.30">
    <property type="match status" value="1"/>
</dbReference>
<dbReference type="AlphaFoldDB" id="A0A858Q5W7"/>
<dbReference type="PROSITE" id="PS51085">
    <property type="entry name" value="2FE2S_FER_2"/>
    <property type="match status" value="1"/>
</dbReference>
<dbReference type="RefSeq" id="WP_169602468.1">
    <property type="nucleotide sequence ID" value="NZ_CP046565.1"/>
</dbReference>
<evidence type="ECO:0000259" key="1">
    <source>
        <dbReference type="PROSITE" id="PS51085"/>
    </source>
</evidence>
<dbReference type="PROSITE" id="PS00197">
    <property type="entry name" value="2FE2S_FER_1"/>
    <property type="match status" value="1"/>
</dbReference>
<sequence length="122" mass="13247">MANVTFSSPLLPKDVTVYAVAGDTDTLLKVAQKNKIPLPFECEDGSCGSCVIEVLSLSDKPFMAQDLTEKERATLVAAGKLSKADIEEAVVNDKPPRYRLACQYIVRDEDVLVRFSGEPGVV</sequence>
<dbReference type="KEGG" id="metu:GNH96_03905"/>
<evidence type="ECO:0000313" key="3">
    <source>
        <dbReference type="Proteomes" id="UP000503004"/>
    </source>
</evidence>
<dbReference type="CDD" id="cd00207">
    <property type="entry name" value="fer2"/>
    <property type="match status" value="1"/>
</dbReference>
<dbReference type="InterPro" id="IPR012675">
    <property type="entry name" value="Beta-grasp_dom_sf"/>
</dbReference>
<feature type="domain" description="2Fe-2S ferredoxin-type" evidence="1">
    <location>
        <begin position="2"/>
        <end position="119"/>
    </location>
</feature>
<keyword evidence="3" id="KW-1185">Reference proteome</keyword>
<dbReference type="InterPro" id="IPR036010">
    <property type="entry name" value="2Fe-2S_ferredoxin-like_sf"/>
</dbReference>
<dbReference type="GO" id="GO:0051537">
    <property type="term" value="F:2 iron, 2 sulfur cluster binding"/>
    <property type="evidence" value="ECO:0007669"/>
    <property type="project" value="InterPro"/>
</dbReference>
<reference evidence="3" key="1">
    <citation type="submission" date="2019-12" db="EMBL/GenBank/DDBJ databases">
        <authorList>
            <person name="Awala S.I."/>
            <person name="Rhee S.K."/>
        </authorList>
    </citation>
    <scope>NUCLEOTIDE SEQUENCE [LARGE SCALE GENOMIC DNA]</scope>
    <source>
        <strain evidence="3">IM1</strain>
    </source>
</reference>
<organism evidence="2 3">
    <name type="scientific">Methylococcus geothermalis</name>
    <dbReference type="NCBI Taxonomy" id="2681310"/>
    <lineage>
        <taxon>Bacteria</taxon>
        <taxon>Pseudomonadati</taxon>
        <taxon>Pseudomonadota</taxon>
        <taxon>Gammaproteobacteria</taxon>
        <taxon>Methylococcales</taxon>
        <taxon>Methylococcaceae</taxon>
        <taxon>Methylococcus</taxon>
    </lineage>
</organism>
<dbReference type="SUPFAM" id="SSF54292">
    <property type="entry name" value="2Fe-2S ferredoxin-like"/>
    <property type="match status" value="1"/>
</dbReference>
<dbReference type="InterPro" id="IPR006058">
    <property type="entry name" value="2Fe2S_fd_BS"/>
</dbReference>